<protein>
    <recommendedName>
        <fullName evidence="4">PTS sugar transporter</fullName>
    </recommendedName>
</protein>
<accession>A0A9X1NKQ7</accession>
<feature type="transmembrane region" description="Helical" evidence="1">
    <location>
        <begin position="204"/>
        <end position="226"/>
    </location>
</feature>
<keyword evidence="1" id="KW-0812">Transmembrane</keyword>
<evidence type="ECO:0008006" key="4">
    <source>
        <dbReference type="Google" id="ProtNLM"/>
    </source>
</evidence>
<proteinExistence type="predicted"/>
<gene>
    <name evidence="2" type="ORF">LR394_28750</name>
</gene>
<organism evidence="2 3">
    <name type="scientific">Kineosporia babensis</name>
    <dbReference type="NCBI Taxonomy" id="499548"/>
    <lineage>
        <taxon>Bacteria</taxon>
        <taxon>Bacillati</taxon>
        <taxon>Actinomycetota</taxon>
        <taxon>Actinomycetes</taxon>
        <taxon>Kineosporiales</taxon>
        <taxon>Kineosporiaceae</taxon>
        <taxon>Kineosporia</taxon>
    </lineage>
</organism>
<feature type="transmembrane region" description="Helical" evidence="1">
    <location>
        <begin position="425"/>
        <end position="447"/>
    </location>
</feature>
<feature type="transmembrane region" description="Helical" evidence="1">
    <location>
        <begin position="394"/>
        <end position="413"/>
    </location>
</feature>
<dbReference type="InterPro" id="IPR050558">
    <property type="entry name" value="PTS_Sugar-Specific_Components"/>
</dbReference>
<feature type="transmembrane region" description="Helical" evidence="1">
    <location>
        <begin position="486"/>
        <end position="513"/>
    </location>
</feature>
<dbReference type="Proteomes" id="UP001138997">
    <property type="component" value="Unassembled WGS sequence"/>
</dbReference>
<feature type="transmembrane region" description="Helical" evidence="1">
    <location>
        <begin position="353"/>
        <end position="382"/>
    </location>
</feature>
<dbReference type="PANTHER" id="PTHR30175">
    <property type="entry name" value="PHOSPHOTRANSFERASE SYSTEM TRANSPORT PROTEIN"/>
    <property type="match status" value="1"/>
</dbReference>
<evidence type="ECO:0000313" key="3">
    <source>
        <dbReference type="Proteomes" id="UP001138997"/>
    </source>
</evidence>
<feature type="transmembrane region" description="Helical" evidence="1">
    <location>
        <begin position="312"/>
        <end position="333"/>
    </location>
</feature>
<dbReference type="PANTHER" id="PTHR30175:SF1">
    <property type="entry name" value="PTS SYSTEM ARBUTIN-, CELLOBIOSE-, AND SALICIN-SPECIFIC EIIBC COMPONENT-RELATED"/>
    <property type="match status" value="1"/>
</dbReference>
<keyword evidence="1" id="KW-0472">Membrane</keyword>
<reference evidence="2" key="1">
    <citation type="submission" date="2021-11" db="EMBL/GenBank/DDBJ databases">
        <title>Streptomyces corallinus and Kineosporia corallina sp. nov., two new coral-derived marine actinobacteria.</title>
        <authorList>
            <person name="Buangrab K."/>
            <person name="Sutthacheep M."/>
            <person name="Yeemin T."/>
            <person name="Harunari E."/>
            <person name="Igarashi Y."/>
            <person name="Sripreechasak P."/>
            <person name="Kanchanasin P."/>
            <person name="Tanasupawat S."/>
            <person name="Phongsopitanun W."/>
        </authorList>
    </citation>
    <scope>NUCLEOTIDE SEQUENCE</scope>
    <source>
        <strain evidence="2">JCM 31032</strain>
    </source>
</reference>
<sequence>MSNDTRAVAVLGSSGGNLRSHGGDDPARLLKDVQRQLRAAQLQLAAVQFVACQASMDNASDDSTAQLWALVDGEPAVVGSGTLAEINTLARQADAELAEKVGAGEIDGLILISADPSDTNSATVQAAIAQQLPAAGTGGTSIAGAQQLGLNLVAASGTTGTTSTTRAVSYVAGLARHWKIKYQPLLGGDSSGAPSSEGPAWKRISIRGIMVGSLPAFIALAVLLALSKIPGLQSLSEGFDLLIAGLPVVVAAVAARKISGLDEVGLVAGATAGILGTEGGILGGLVGGILAGLLAARLIGLTLAWRFPATTANIVTGALSGLLPGLLVHYALAPVTSAVGDGVKSGIEAALDFSPLLAGAFAGAVIWFAIIGGVYHSVILPLVLLEMGQKGHSFFGAVDMVGLVMVSLGITLANVVKPRTSGERALAGSGAGVNFFFGTFVEAAYPFMFGDKRIFAVAVSSATLGGALVGAFGVEATAYLPAFSAPFVATSAAGMVIAMLAACGLAFVLTLAINLHHLRRTAKDLVAA</sequence>
<keyword evidence="3" id="KW-1185">Reference proteome</keyword>
<feature type="transmembrane region" description="Helical" evidence="1">
    <location>
        <begin position="454"/>
        <end position="474"/>
    </location>
</feature>
<evidence type="ECO:0000313" key="2">
    <source>
        <dbReference type="EMBL" id="MCD5314898.1"/>
    </source>
</evidence>
<feature type="transmembrane region" description="Helical" evidence="1">
    <location>
        <begin position="279"/>
        <end position="300"/>
    </location>
</feature>
<name>A0A9X1NKQ7_9ACTN</name>
<keyword evidence="1" id="KW-1133">Transmembrane helix</keyword>
<dbReference type="AlphaFoldDB" id="A0A9X1NKQ7"/>
<evidence type="ECO:0000256" key="1">
    <source>
        <dbReference type="SAM" id="Phobius"/>
    </source>
</evidence>
<dbReference type="RefSeq" id="WP_231447704.1">
    <property type="nucleotide sequence ID" value="NZ_JAJOMB010000019.1"/>
</dbReference>
<comment type="caution">
    <text evidence="2">The sequence shown here is derived from an EMBL/GenBank/DDBJ whole genome shotgun (WGS) entry which is preliminary data.</text>
</comment>
<dbReference type="EMBL" id="JAJOMB010000019">
    <property type="protein sequence ID" value="MCD5314898.1"/>
    <property type="molecule type" value="Genomic_DNA"/>
</dbReference>